<gene>
    <name evidence="12" type="ORF">P7K49_008434</name>
</gene>
<dbReference type="SUPFAM" id="SSF46785">
    <property type="entry name" value="Winged helix' DNA-binding domain"/>
    <property type="match status" value="1"/>
</dbReference>
<reference evidence="12 13" key="1">
    <citation type="submission" date="2023-05" db="EMBL/GenBank/DDBJ databases">
        <title>B98-5 Cell Line De Novo Hybrid Assembly: An Optical Mapping Approach.</title>
        <authorList>
            <person name="Kananen K."/>
            <person name="Auerbach J.A."/>
            <person name="Kautto E."/>
            <person name="Blachly J.S."/>
        </authorList>
    </citation>
    <scope>NUCLEOTIDE SEQUENCE [LARGE SCALE GENOMIC DNA]</scope>
    <source>
        <strain evidence="12">B95-8</strain>
        <tissue evidence="12">Cell line</tissue>
    </source>
</reference>
<keyword evidence="3" id="KW-0217">Developmental protein</keyword>
<comment type="subcellular location">
    <subcellularLocation>
        <location evidence="2">Cytoplasm</location>
    </subcellularLocation>
    <subcellularLocation>
        <location evidence="1 9">Nucleus</location>
    </subcellularLocation>
</comment>
<evidence type="ECO:0000256" key="6">
    <source>
        <dbReference type="ARBA" id="ARBA00023125"/>
    </source>
</evidence>
<feature type="domain" description="Fork-head" evidence="11">
    <location>
        <begin position="80"/>
        <end position="194"/>
    </location>
</feature>
<evidence type="ECO:0000256" key="9">
    <source>
        <dbReference type="PROSITE-ProRule" id="PRU00089"/>
    </source>
</evidence>
<dbReference type="PROSITE" id="PS50039">
    <property type="entry name" value="FORK_HEAD_3"/>
    <property type="match status" value="1"/>
</dbReference>
<dbReference type="EMBL" id="JASSZA010000004">
    <property type="protein sequence ID" value="KAK2114168.1"/>
    <property type="molecule type" value="Genomic_DNA"/>
</dbReference>
<keyword evidence="4" id="KW-0963">Cytoplasm</keyword>
<keyword evidence="5" id="KW-0805">Transcription regulation</keyword>
<dbReference type="Proteomes" id="UP001266305">
    <property type="component" value="Unassembled WGS sequence"/>
</dbReference>
<feature type="DNA-binding region" description="Fork-head" evidence="9">
    <location>
        <begin position="80"/>
        <end position="194"/>
    </location>
</feature>
<feature type="compositionally biased region" description="Low complexity" evidence="10">
    <location>
        <begin position="25"/>
        <end position="53"/>
    </location>
</feature>
<evidence type="ECO:0000256" key="5">
    <source>
        <dbReference type="ARBA" id="ARBA00023015"/>
    </source>
</evidence>
<evidence type="ECO:0000313" key="12">
    <source>
        <dbReference type="EMBL" id="KAK2114168.1"/>
    </source>
</evidence>
<accession>A0ABQ9VXQ9</accession>
<evidence type="ECO:0000256" key="7">
    <source>
        <dbReference type="ARBA" id="ARBA00023163"/>
    </source>
</evidence>
<dbReference type="Pfam" id="PF00250">
    <property type="entry name" value="Forkhead"/>
    <property type="match status" value="1"/>
</dbReference>
<proteinExistence type="predicted"/>
<dbReference type="InterPro" id="IPR036390">
    <property type="entry name" value="WH_DNA-bd_sf"/>
</dbReference>
<sequence length="286" mass="29528">MAIGGGGSGTLASGLLLEDSARLLAPGGRDPGSGPAPAAGSLSGGTQAQLQPQQPLPPPQPGAAGGSGQPRKCSSRRNAWGNLSYADLITRAIESSPDKRLTLSQIYEWMVRCVPYFKDKGDSNSSAGWKVRTHPWLAAGPAGPLAQRETRLGFVGARLRAPGQAGLARGASAVRYCGFFLTPGVRAPGDGLGWGKEAPHKSRAWPGEEKGAGDAGEGRANGQDVEELNDNPRGPSFSLPVLTPTGSSIPLGKAVVANLFLDGFLSLPAIDTFSSQRYHSSKPAPD</sequence>
<dbReference type="InterPro" id="IPR001766">
    <property type="entry name" value="Fork_head_dom"/>
</dbReference>
<keyword evidence="7" id="KW-0804">Transcription</keyword>
<evidence type="ECO:0000256" key="4">
    <source>
        <dbReference type="ARBA" id="ARBA00022490"/>
    </source>
</evidence>
<evidence type="ECO:0000256" key="1">
    <source>
        <dbReference type="ARBA" id="ARBA00004123"/>
    </source>
</evidence>
<organism evidence="12 13">
    <name type="scientific">Saguinus oedipus</name>
    <name type="common">Cotton-top tamarin</name>
    <name type="synonym">Oedipomidas oedipus</name>
    <dbReference type="NCBI Taxonomy" id="9490"/>
    <lineage>
        <taxon>Eukaryota</taxon>
        <taxon>Metazoa</taxon>
        <taxon>Chordata</taxon>
        <taxon>Craniata</taxon>
        <taxon>Vertebrata</taxon>
        <taxon>Euteleostomi</taxon>
        <taxon>Mammalia</taxon>
        <taxon>Eutheria</taxon>
        <taxon>Euarchontoglires</taxon>
        <taxon>Primates</taxon>
        <taxon>Haplorrhini</taxon>
        <taxon>Platyrrhini</taxon>
        <taxon>Cebidae</taxon>
        <taxon>Callitrichinae</taxon>
        <taxon>Saguinus</taxon>
    </lineage>
</organism>
<feature type="region of interest" description="Disordered" evidence="10">
    <location>
        <begin position="22"/>
        <end position="76"/>
    </location>
</feature>
<evidence type="ECO:0000313" key="13">
    <source>
        <dbReference type="Proteomes" id="UP001266305"/>
    </source>
</evidence>
<evidence type="ECO:0000259" key="11">
    <source>
        <dbReference type="PROSITE" id="PS50039"/>
    </source>
</evidence>
<protein>
    <recommendedName>
        <fullName evidence="11">Fork-head domain-containing protein</fullName>
    </recommendedName>
</protein>
<evidence type="ECO:0000256" key="3">
    <source>
        <dbReference type="ARBA" id="ARBA00022473"/>
    </source>
</evidence>
<keyword evidence="6 9" id="KW-0238">DNA-binding</keyword>
<feature type="region of interest" description="Disordered" evidence="10">
    <location>
        <begin position="195"/>
        <end position="239"/>
    </location>
</feature>
<name>A0ABQ9VXQ9_SAGOE</name>
<evidence type="ECO:0000256" key="8">
    <source>
        <dbReference type="ARBA" id="ARBA00023242"/>
    </source>
</evidence>
<dbReference type="Gene3D" id="1.10.10.10">
    <property type="entry name" value="Winged helix-like DNA-binding domain superfamily/Winged helix DNA-binding domain"/>
    <property type="match status" value="1"/>
</dbReference>
<keyword evidence="13" id="KW-1185">Reference proteome</keyword>
<dbReference type="PANTHER" id="PTHR45767:SF2">
    <property type="entry name" value="FORKHEAD BOX PROTEIN O"/>
    <property type="match status" value="1"/>
</dbReference>
<evidence type="ECO:0000256" key="10">
    <source>
        <dbReference type="SAM" id="MobiDB-lite"/>
    </source>
</evidence>
<evidence type="ECO:0000256" key="2">
    <source>
        <dbReference type="ARBA" id="ARBA00004496"/>
    </source>
</evidence>
<dbReference type="SMART" id="SM00339">
    <property type="entry name" value="FH"/>
    <property type="match status" value="1"/>
</dbReference>
<dbReference type="PANTHER" id="PTHR45767">
    <property type="entry name" value="FORKHEAD BOX PROTEIN O"/>
    <property type="match status" value="1"/>
</dbReference>
<comment type="caution">
    <text evidence="12">The sequence shown here is derived from an EMBL/GenBank/DDBJ whole genome shotgun (WGS) entry which is preliminary data.</text>
</comment>
<keyword evidence="8 9" id="KW-0539">Nucleus</keyword>
<dbReference type="InterPro" id="IPR036388">
    <property type="entry name" value="WH-like_DNA-bd_sf"/>
</dbReference>